<evidence type="ECO:0000256" key="1">
    <source>
        <dbReference type="SAM" id="MobiDB-lite"/>
    </source>
</evidence>
<name>A0AAN6TT82_9PEZI</name>
<gene>
    <name evidence="3" type="ORF">N657DRAFT_603170</name>
</gene>
<feature type="region of interest" description="Disordered" evidence="1">
    <location>
        <begin position="302"/>
        <end position="327"/>
    </location>
</feature>
<keyword evidence="4" id="KW-1185">Reference proteome</keyword>
<sequence>MKTLTTTILLLLSLPFYYPFFTQATINWDVFEHGVVPTFHWSRPFPDDGTDPMGFDVHCKASATFHAQMYKLKDLPETPPLGLAPWQTAIEEFLARREYVGSWDGVDHKGLDREVVVMEWVDVPVAVRGWIEEQQRDGAVTNEGKWLFGVFGKPKREGEKVDGTVPPPPPPLGTAMTATAQDVSMSAGLEDGTQKTEEDVVPEVKDEDRIVVFPAGAMYEILPLWVSKGSGCERDFNNLAKYKPRAIDHATIAWPVDHTKPHRDLGKRDITFKITAMAVTETDDAKRARLLWERMHRTIKRNERRQKREERQRARMELEEGRVRDEL</sequence>
<keyword evidence="2" id="KW-0732">Signal</keyword>
<reference evidence="3" key="1">
    <citation type="journal article" date="2023" name="Mol. Phylogenet. Evol.">
        <title>Genome-scale phylogeny and comparative genomics of the fungal order Sordariales.</title>
        <authorList>
            <person name="Hensen N."/>
            <person name="Bonometti L."/>
            <person name="Westerberg I."/>
            <person name="Brannstrom I.O."/>
            <person name="Guillou S."/>
            <person name="Cros-Aarteil S."/>
            <person name="Calhoun S."/>
            <person name="Haridas S."/>
            <person name="Kuo A."/>
            <person name="Mondo S."/>
            <person name="Pangilinan J."/>
            <person name="Riley R."/>
            <person name="LaButti K."/>
            <person name="Andreopoulos B."/>
            <person name="Lipzen A."/>
            <person name="Chen C."/>
            <person name="Yan M."/>
            <person name="Daum C."/>
            <person name="Ng V."/>
            <person name="Clum A."/>
            <person name="Steindorff A."/>
            <person name="Ohm R.A."/>
            <person name="Martin F."/>
            <person name="Silar P."/>
            <person name="Natvig D.O."/>
            <person name="Lalanne C."/>
            <person name="Gautier V."/>
            <person name="Ament-Velasquez S.L."/>
            <person name="Kruys A."/>
            <person name="Hutchinson M.I."/>
            <person name="Powell A.J."/>
            <person name="Barry K."/>
            <person name="Miller A.N."/>
            <person name="Grigoriev I.V."/>
            <person name="Debuchy R."/>
            <person name="Gladieux P."/>
            <person name="Hiltunen Thoren M."/>
            <person name="Johannesson H."/>
        </authorList>
    </citation>
    <scope>NUCLEOTIDE SEQUENCE</scope>
    <source>
        <strain evidence="3">CBS 731.68</strain>
    </source>
</reference>
<dbReference type="RefSeq" id="XP_062643984.1">
    <property type="nucleotide sequence ID" value="XM_062790140.1"/>
</dbReference>
<proteinExistence type="predicted"/>
<dbReference type="GeneID" id="87826910"/>
<accession>A0AAN6TT82</accession>
<reference evidence="3" key="2">
    <citation type="submission" date="2023-05" db="EMBL/GenBank/DDBJ databases">
        <authorList>
            <consortium name="Lawrence Berkeley National Laboratory"/>
            <person name="Steindorff A."/>
            <person name="Hensen N."/>
            <person name="Bonometti L."/>
            <person name="Westerberg I."/>
            <person name="Brannstrom I.O."/>
            <person name="Guillou S."/>
            <person name="Cros-Aarteil S."/>
            <person name="Calhoun S."/>
            <person name="Haridas S."/>
            <person name="Kuo A."/>
            <person name="Mondo S."/>
            <person name="Pangilinan J."/>
            <person name="Riley R."/>
            <person name="Labutti K."/>
            <person name="Andreopoulos B."/>
            <person name="Lipzen A."/>
            <person name="Chen C."/>
            <person name="Yanf M."/>
            <person name="Daum C."/>
            <person name="Ng V."/>
            <person name="Clum A."/>
            <person name="Ohm R."/>
            <person name="Martin F."/>
            <person name="Silar P."/>
            <person name="Natvig D."/>
            <person name="Lalanne C."/>
            <person name="Gautier V."/>
            <person name="Ament-Velasquez S.L."/>
            <person name="Kruys A."/>
            <person name="Hutchinson M.I."/>
            <person name="Powell A.J."/>
            <person name="Barry K."/>
            <person name="Miller A.N."/>
            <person name="Grigoriev I.V."/>
            <person name="Debuchy R."/>
            <person name="Gladieux P."/>
            <person name="Thoren M.H."/>
            <person name="Johannesson H."/>
        </authorList>
    </citation>
    <scope>NUCLEOTIDE SEQUENCE</scope>
    <source>
        <strain evidence="3">CBS 731.68</strain>
    </source>
</reference>
<comment type="caution">
    <text evidence="3">The sequence shown here is derived from an EMBL/GenBank/DDBJ whole genome shotgun (WGS) entry which is preliminary data.</text>
</comment>
<organism evidence="3 4">
    <name type="scientific">Parathielavia appendiculata</name>
    <dbReference type="NCBI Taxonomy" id="2587402"/>
    <lineage>
        <taxon>Eukaryota</taxon>
        <taxon>Fungi</taxon>
        <taxon>Dikarya</taxon>
        <taxon>Ascomycota</taxon>
        <taxon>Pezizomycotina</taxon>
        <taxon>Sordariomycetes</taxon>
        <taxon>Sordariomycetidae</taxon>
        <taxon>Sordariales</taxon>
        <taxon>Chaetomiaceae</taxon>
        <taxon>Parathielavia</taxon>
    </lineage>
</organism>
<evidence type="ECO:0000313" key="4">
    <source>
        <dbReference type="Proteomes" id="UP001302602"/>
    </source>
</evidence>
<feature type="chain" id="PRO_5042987615" evidence="2">
    <location>
        <begin position="25"/>
        <end position="327"/>
    </location>
</feature>
<dbReference type="EMBL" id="MU853240">
    <property type="protein sequence ID" value="KAK4120213.1"/>
    <property type="molecule type" value="Genomic_DNA"/>
</dbReference>
<protein>
    <submittedName>
        <fullName evidence="3">Uncharacterized protein</fullName>
    </submittedName>
</protein>
<feature type="signal peptide" evidence="2">
    <location>
        <begin position="1"/>
        <end position="24"/>
    </location>
</feature>
<evidence type="ECO:0000256" key="2">
    <source>
        <dbReference type="SAM" id="SignalP"/>
    </source>
</evidence>
<evidence type="ECO:0000313" key="3">
    <source>
        <dbReference type="EMBL" id="KAK4120213.1"/>
    </source>
</evidence>
<dbReference type="Proteomes" id="UP001302602">
    <property type="component" value="Unassembled WGS sequence"/>
</dbReference>
<dbReference type="AlphaFoldDB" id="A0AAN6TT82"/>
<feature type="region of interest" description="Disordered" evidence="1">
    <location>
        <begin position="157"/>
        <end position="176"/>
    </location>
</feature>
<feature type="compositionally biased region" description="Basic and acidic residues" evidence="1">
    <location>
        <begin position="306"/>
        <end position="327"/>
    </location>
</feature>